<dbReference type="Pfam" id="PF03466">
    <property type="entry name" value="LysR_substrate"/>
    <property type="match status" value="1"/>
</dbReference>
<evidence type="ECO:0000256" key="3">
    <source>
        <dbReference type="ARBA" id="ARBA00023125"/>
    </source>
</evidence>
<evidence type="ECO:0000313" key="6">
    <source>
        <dbReference type="EMBL" id="CUS44618.1"/>
    </source>
</evidence>
<protein>
    <submittedName>
        <fullName evidence="6">Transcriptional regulator</fullName>
    </submittedName>
</protein>
<dbReference type="PROSITE" id="PS50931">
    <property type="entry name" value="HTH_LYSR"/>
    <property type="match status" value="1"/>
</dbReference>
<dbReference type="GO" id="GO:0000976">
    <property type="term" value="F:transcription cis-regulatory region binding"/>
    <property type="evidence" value="ECO:0007669"/>
    <property type="project" value="TreeGrafter"/>
</dbReference>
<sequence length="305" mass="32647">MELAWLEDFVALAESGSFSRAAEARRIAQPAFGRRIRALENWIGTALFIRSSSGATLTPAGVQFNHGVAGLIGAIELLRRDARDAAETSDKDATTLRFAATHALAFTFFPGWIRQVEQRGPIGPTRLFSDTMAGCEDLMLQGQAQFLLCHRHALAASRFEPSRFRSIAVGMDSLVPLTAPDAAGAPRWSLDQMGGPLPLLSYTEESGLGRIFAAHHITDRIPALESVFSAQLAATLLGKVREGHGIAWLPAGLAAKDIASGTLVRAGEAEWDVPIEIGLFRPLAPQSAAAERFWASLTSLPAGPP</sequence>
<dbReference type="PANTHER" id="PTHR30126:SF2">
    <property type="entry name" value="HTH-TYPE TRANSCRIPTIONAL REGULATOR YJIE"/>
    <property type="match status" value="1"/>
</dbReference>
<organism evidence="6">
    <name type="scientific">hydrothermal vent metagenome</name>
    <dbReference type="NCBI Taxonomy" id="652676"/>
    <lineage>
        <taxon>unclassified sequences</taxon>
        <taxon>metagenomes</taxon>
        <taxon>ecological metagenomes</taxon>
    </lineage>
</organism>
<dbReference type="InterPro" id="IPR005119">
    <property type="entry name" value="LysR_subst-bd"/>
</dbReference>
<gene>
    <name evidence="6" type="ORF">MGWOODY_Smn360</name>
</gene>
<comment type="similarity">
    <text evidence="1">Belongs to the LysR transcriptional regulatory family.</text>
</comment>
<dbReference type="SUPFAM" id="SSF53850">
    <property type="entry name" value="Periplasmic binding protein-like II"/>
    <property type="match status" value="1"/>
</dbReference>
<dbReference type="Gene3D" id="1.10.10.10">
    <property type="entry name" value="Winged helix-like DNA-binding domain superfamily/Winged helix DNA-binding domain"/>
    <property type="match status" value="1"/>
</dbReference>
<dbReference type="CDD" id="cd05466">
    <property type="entry name" value="PBP2_LTTR_substrate"/>
    <property type="match status" value="1"/>
</dbReference>
<dbReference type="PRINTS" id="PR00039">
    <property type="entry name" value="HTHLYSR"/>
</dbReference>
<dbReference type="GO" id="GO:0003700">
    <property type="term" value="F:DNA-binding transcription factor activity"/>
    <property type="evidence" value="ECO:0007669"/>
    <property type="project" value="InterPro"/>
</dbReference>
<dbReference type="EMBL" id="CZQE01000162">
    <property type="protein sequence ID" value="CUS44618.1"/>
    <property type="molecule type" value="Genomic_DNA"/>
</dbReference>
<evidence type="ECO:0000256" key="2">
    <source>
        <dbReference type="ARBA" id="ARBA00023015"/>
    </source>
</evidence>
<dbReference type="Pfam" id="PF00126">
    <property type="entry name" value="HTH_1"/>
    <property type="match status" value="1"/>
</dbReference>
<keyword evidence="3" id="KW-0238">DNA-binding</keyword>
<dbReference type="InterPro" id="IPR000847">
    <property type="entry name" value="LysR_HTH_N"/>
</dbReference>
<dbReference type="InterPro" id="IPR036388">
    <property type="entry name" value="WH-like_DNA-bd_sf"/>
</dbReference>
<dbReference type="SUPFAM" id="SSF46785">
    <property type="entry name" value="Winged helix' DNA-binding domain"/>
    <property type="match status" value="1"/>
</dbReference>
<feature type="domain" description="HTH lysR-type" evidence="5">
    <location>
        <begin position="1"/>
        <end position="58"/>
    </location>
</feature>
<keyword evidence="4" id="KW-0804">Transcription</keyword>
<dbReference type="Gene3D" id="3.40.190.10">
    <property type="entry name" value="Periplasmic binding protein-like II"/>
    <property type="match status" value="2"/>
</dbReference>
<name>A0A160TJZ2_9ZZZZ</name>
<dbReference type="AlphaFoldDB" id="A0A160TJZ2"/>
<keyword evidence="2" id="KW-0805">Transcription regulation</keyword>
<proteinExistence type="inferred from homology"/>
<evidence type="ECO:0000256" key="4">
    <source>
        <dbReference type="ARBA" id="ARBA00023163"/>
    </source>
</evidence>
<evidence type="ECO:0000256" key="1">
    <source>
        <dbReference type="ARBA" id="ARBA00009437"/>
    </source>
</evidence>
<accession>A0A160TJZ2</accession>
<dbReference type="PANTHER" id="PTHR30126">
    <property type="entry name" value="HTH-TYPE TRANSCRIPTIONAL REGULATOR"/>
    <property type="match status" value="1"/>
</dbReference>
<evidence type="ECO:0000259" key="5">
    <source>
        <dbReference type="PROSITE" id="PS50931"/>
    </source>
</evidence>
<reference evidence="6" key="1">
    <citation type="submission" date="2015-10" db="EMBL/GenBank/DDBJ databases">
        <authorList>
            <person name="Gilbert D.G."/>
        </authorList>
    </citation>
    <scope>NUCLEOTIDE SEQUENCE</scope>
</reference>
<dbReference type="InterPro" id="IPR036390">
    <property type="entry name" value="WH_DNA-bd_sf"/>
</dbReference>